<dbReference type="Pfam" id="PF04324">
    <property type="entry name" value="Fer2_BFD"/>
    <property type="match status" value="1"/>
</dbReference>
<sequence>MTHCPTEDPLICLCAHVPESVILAAKASGARDVPALRRATGANTGCGDCLPDLEELLE</sequence>
<dbReference type="EMBL" id="JBEPFB010000001">
    <property type="protein sequence ID" value="MER7371206.1"/>
    <property type="molecule type" value="Genomic_DNA"/>
</dbReference>
<protein>
    <submittedName>
        <fullName evidence="2">(2Fe-2S)-binding protein</fullName>
    </submittedName>
</protein>
<dbReference type="RefSeq" id="WP_190069034.1">
    <property type="nucleotide sequence ID" value="NZ_BNBM01000002.1"/>
</dbReference>
<name>A0ABV1XHX6_9ACTN</name>
<dbReference type="Proteomes" id="UP001486207">
    <property type="component" value="Unassembled WGS sequence"/>
</dbReference>
<reference evidence="2 3" key="1">
    <citation type="submission" date="2024-06" db="EMBL/GenBank/DDBJ databases">
        <title>The Natural Products Discovery Center: Release of the First 8490 Sequenced Strains for Exploring Actinobacteria Biosynthetic Diversity.</title>
        <authorList>
            <person name="Kalkreuter E."/>
            <person name="Kautsar S.A."/>
            <person name="Yang D."/>
            <person name="Bader C.D."/>
            <person name="Teijaro C.N."/>
            <person name="Fluegel L."/>
            <person name="Davis C.M."/>
            <person name="Simpson J.R."/>
            <person name="Lauterbach L."/>
            <person name="Steele A.D."/>
            <person name="Gui C."/>
            <person name="Meng S."/>
            <person name="Li G."/>
            <person name="Viehrig K."/>
            <person name="Ye F."/>
            <person name="Su P."/>
            <person name="Kiefer A.F."/>
            <person name="Nichols A."/>
            <person name="Cepeda A.J."/>
            <person name="Yan W."/>
            <person name="Fan B."/>
            <person name="Jiang Y."/>
            <person name="Adhikari A."/>
            <person name="Zheng C.-J."/>
            <person name="Schuster L."/>
            <person name="Cowan T.M."/>
            <person name="Smanski M.J."/>
            <person name="Chevrette M.G."/>
            <person name="De Carvalho L.P.S."/>
            <person name="Shen B."/>
        </authorList>
    </citation>
    <scope>NUCLEOTIDE SEQUENCE [LARGE SCALE GENOMIC DNA]</scope>
    <source>
        <strain evidence="2 3">NPDC000155</strain>
    </source>
</reference>
<comment type="caution">
    <text evidence="2">The sequence shown here is derived from an EMBL/GenBank/DDBJ whole genome shotgun (WGS) entry which is preliminary data.</text>
</comment>
<evidence type="ECO:0000259" key="1">
    <source>
        <dbReference type="Pfam" id="PF04324"/>
    </source>
</evidence>
<feature type="domain" description="BFD-like [2Fe-2S]-binding" evidence="1">
    <location>
        <begin position="10"/>
        <end position="58"/>
    </location>
</feature>
<accession>A0ABV1XHX6</accession>
<dbReference type="InterPro" id="IPR007419">
    <property type="entry name" value="BFD-like_2Fe2S-bd_dom"/>
</dbReference>
<evidence type="ECO:0000313" key="3">
    <source>
        <dbReference type="Proteomes" id="UP001486207"/>
    </source>
</evidence>
<organism evidence="2 3">
    <name type="scientific">Streptomyces lanatus</name>
    <dbReference type="NCBI Taxonomy" id="66900"/>
    <lineage>
        <taxon>Bacteria</taxon>
        <taxon>Bacillati</taxon>
        <taxon>Actinomycetota</taxon>
        <taxon>Actinomycetes</taxon>
        <taxon>Kitasatosporales</taxon>
        <taxon>Streptomycetaceae</taxon>
        <taxon>Streptomyces</taxon>
    </lineage>
</organism>
<gene>
    <name evidence="2" type="ORF">ABT384_00885</name>
</gene>
<dbReference type="Gene3D" id="1.10.10.1100">
    <property type="entry name" value="BFD-like [2Fe-2S]-binding domain"/>
    <property type="match status" value="1"/>
</dbReference>
<keyword evidence="3" id="KW-1185">Reference proteome</keyword>
<evidence type="ECO:0000313" key="2">
    <source>
        <dbReference type="EMBL" id="MER7371206.1"/>
    </source>
</evidence>
<proteinExistence type="predicted"/>
<dbReference type="InterPro" id="IPR041854">
    <property type="entry name" value="BFD-like_2Fe2S-bd_dom_sf"/>
</dbReference>